<feature type="domain" description="ABC transporter" evidence="5">
    <location>
        <begin position="99"/>
        <end position="290"/>
    </location>
</feature>
<dbReference type="InterPro" id="IPR003593">
    <property type="entry name" value="AAA+_ATPase"/>
</dbReference>
<dbReference type="Gene3D" id="3.40.50.300">
    <property type="entry name" value="P-loop containing nucleotide triphosphate hydrolases"/>
    <property type="match status" value="1"/>
</dbReference>
<name>A0A103YEZ2_CYNCS</name>
<dbReference type="PANTHER" id="PTHR19211">
    <property type="entry name" value="ATP-BINDING TRANSPORT PROTEIN-RELATED"/>
    <property type="match status" value="1"/>
</dbReference>
<evidence type="ECO:0000313" key="6">
    <source>
        <dbReference type="EMBL" id="KVI07864.1"/>
    </source>
</evidence>
<dbReference type="SUPFAM" id="SSF52540">
    <property type="entry name" value="P-loop containing nucleoside triphosphate hydrolases"/>
    <property type="match status" value="1"/>
</dbReference>
<dbReference type="InterPro" id="IPR003439">
    <property type="entry name" value="ABC_transporter-like_ATP-bd"/>
</dbReference>
<dbReference type="InterPro" id="IPR050611">
    <property type="entry name" value="ABCF"/>
</dbReference>
<evidence type="ECO:0000256" key="1">
    <source>
        <dbReference type="ARBA" id="ARBA00022737"/>
    </source>
</evidence>
<evidence type="ECO:0000256" key="3">
    <source>
        <dbReference type="ARBA" id="ARBA00022840"/>
    </source>
</evidence>
<dbReference type="CDD" id="cd03221">
    <property type="entry name" value="ABCF_EF-3"/>
    <property type="match status" value="1"/>
</dbReference>
<dbReference type="EMBL" id="LEKV01001479">
    <property type="protein sequence ID" value="KVI07864.1"/>
    <property type="molecule type" value="Genomic_DNA"/>
</dbReference>
<evidence type="ECO:0000259" key="5">
    <source>
        <dbReference type="PROSITE" id="PS50893"/>
    </source>
</evidence>
<dbReference type="GO" id="GO:0005524">
    <property type="term" value="F:ATP binding"/>
    <property type="evidence" value="ECO:0007669"/>
    <property type="project" value="UniProtKB-KW"/>
</dbReference>
<proteinExistence type="inferred from homology"/>
<keyword evidence="3" id="KW-0067">ATP-binding</keyword>
<dbReference type="Pfam" id="PF00005">
    <property type="entry name" value="ABC_tran"/>
    <property type="match status" value="1"/>
</dbReference>
<evidence type="ECO:0000313" key="7">
    <source>
        <dbReference type="Proteomes" id="UP000243975"/>
    </source>
</evidence>
<keyword evidence="1" id="KW-0677">Repeat</keyword>
<dbReference type="InterPro" id="IPR027417">
    <property type="entry name" value="P-loop_NTPase"/>
</dbReference>
<dbReference type="AlphaFoldDB" id="A0A103YEZ2"/>
<dbReference type="STRING" id="59895.A0A103YEZ2"/>
<dbReference type="Gramene" id="KVI07864">
    <property type="protein sequence ID" value="KVI07864"/>
    <property type="gene ID" value="Ccrd_013774"/>
</dbReference>
<keyword evidence="7" id="KW-1185">Reference proteome</keyword>
<dbReference type="Pfam" id="PF12848">
    <property type="entry name" value="ABC_tran_Xtn"/>
    <property type="match status" value="1"/>
</dbReference>
<evidence type="ECO:0000256" key="2">
    <source>
        <dbReference type="ARBA" id="ARBA00022741"/>
    </source>
</evidence>
<dbReference type="GO" id="GO:0016887">
    <property type="term" value="F:ATP hydrolysis activity"/>
    <property type="evidence" value="ECO:0007669"/>
    <property type="project" value="InterPro"/>
</dbReference>
<protein>
    <submittedName>
        <fullName evidence="6">AAA+ ATPase domain-containing protein</fullName>
    </submittedName>
</protein>
<dbReference type="PROSITE" id="PS50893">
    <property type="entry name" value="ABC_TRANSPORTER_2"/>
    <property type="match status" value="1"/>
</dbReference>
<keyword evidence="2" id="KW-0547">Nucleotide-binding</keyword>
<dbReference type="SMART" id="SM00382">
    <property type="entry name" value="AAA"/>
    <property type="match status" value="1"/>
</dbReference>
<organism evidence="6 7">
    <name type="scientific">Cynara cardunculus var. scolymus</name>
    <name type="common">Globe artichoke</name>
    <name type="synonym">Cynara scolymus</name>
    <dbReference type="NCBI Taxonomy" id="59895"/>
    <lineage>
        <taxon>Eukaryota</taxon>
        <taxon>Viridiplantae</taxon>
        <taxon>Streptophyta</taxon>
        <taxon>Embryophyta</taxon>
        <taxon>Tracheophyta</taxon>
        <taxon>Spermatophyta</taxon>
        <taxon>Magnoliopsida</taxon>
        <taxon>eudicotyledons</taxon>
        <taxon>Gunneridae</taxon>
        <taxon>Pentapetalae</taxon>
        <taxon>asterids</taxon>
        <taxon>campanulids</taxon>
        <taxon>Asterales</taxon>
        <taxon>Asteraceae</taxon>
        <taxon>Carduoideae</taxon>
        <taxon>Cardueae</taxon>
        <taxon>Carduinae</taxon>
        <taxon>Cynara</taxon>
    </lineage>
</organism>
<dbReference type="InterPro" id="IPR032781">
    <property type="entry name" value="ABC_tran_Xtn"/>
</dbReference>
<gene>
    <name evidence="6" type="ORF">Ccrd_013774</name>
</gene>
<dbReference type="PANTHER" id="PTHR19211:SF136">
    <property type="entry name" value="ABC TRANSPORTER F FAMILY MEMBER 1 ISOFORM X1"/>
    <property type="match status" value="1"/>
</dbReference>
<comment type="similarity">
    <text evidence="4">Belongs to the ABC transporter superfamily. ABCF family. EF3 (TC 3.A.1.121) subfamily.</text>
</comment>
<dbReference type="Proteomes" id="UP000243975">
    <property type="component" value="Unassembled WGS sequence"/>
</dbReference>
<dbReference type="FunFam" id="3.40.50.300:FF:000104">
    <property type="entry name" value="ATP-binding cassette sub-family F member 3"/>
    <property type="match status" value="1"/>
</dbReference>
<accession>A0A103YEZ2</accession>
<reference evidence="6 7" key="1">
    <citation type="journal article" date="2016" name="Sci. Rep.">
        <title>The genome sequence of the outbreeding globe artichoke constructed de novo incorporating a phase-aware low-pass sequencing strategy of F1 progeny.</title>
        <authorList>
            <person name="Scaglione D."/>
            <person name="Reyes-Chin-Wo S."/>
            <person name="Acquadro A."/>
            <person name="Froenicke L."/>
            <person name="Portis E."/>
            <person name="Beitel C."/>
            <person name="Tirone M."/>
            <person name="Mauro R."/>
            <person name="Lo Monaco A."/>
            <person name="Mauromicale G."/>
            <person name="Faccioli P."/>
            <person name="Cattivelli L."/>
            <person name="Rieseberg L."/>
            <person name="Michelmore R."/>
            <person name="Lanteri S."/>
        </authorList>
    </citation>
    <scope>NUCLEOTIDE SEQUENCE [LARGE SCALE GENOMIC DNA]</scope>
    <source>
        <strain evidence="6">2C</strain>
    </source>
</reference>
<evidence type="ECO:0000256" key="4">
    <source>
        <dbReference type="ARBA" id="ARBA00061344"/>
    </source>
</evidence>
<sequence>MQSKKLKMYTGNFDQYVQTRSELEENQMKQYKWEQDQIAGMKEYIARFGHGSAKLTRQAQSKEKTLAKMERGGLTEKVARDKVLVFRFVDVGKLPPPILQFVEVSFGYTPDNLIYKCLDFGVDLDSRVALVGPNGTGKSTLLKLMTGELVPLDGMVRRHNHLRIAQYHQHLAEKLDLDMSALLYMMREYPGNVEEKMRASIGRFGLTGKALMPMKNLSDGQKSRVIFAWLAFRQPQMLLLDEPTNHLDIETIDSLAEALNEWDGGLVLVSHDFRLINQVAHEIWVVKTKL</sequence>
<comment type="caution">
    <text evidence="6">The sequence shown here is derived from an EMBL/GenBank/DDBJ whole genome shotgun (WGS) entry which is preliminary data.</text>
</comment>
<dbReference type="OMA" id="HEIWICE"/>